<dbReference type="KEGG" id="cbae:COR50_20685"/>
<dbReference type="AlphaFoldDB" id="A0A291QZE7"/>
<dbReference type="Proteomes" id="UP000220133">
    <property type="component" value="Chromosome"/>
</dbReference>
<evidence type="ECO:0000313" key="2">
    <source>
        <dbReference type="Proteomes" id="UP000220133"/>
    </source>
</evidence>
<dbReference type="EMBL" id="CP023777">
    <property type="protein sequence ID" value="ATL49399.1"/>
    <property type="molecule type" value="Genomic_DNA"/>
</dbReference>
<name>A0A291QZE7_9BACT</name>
<dbReference type="Gene3D" id="2.180.10.10">
    <property type="entry name" value="RHS repeat-associated core"/>
    <property type="match status" value="1"/>
</dbReference>
<protein>
    <submittedName>
        <fullName evidence="1">Uncharacterized protein</fullName>
    </submittedName>
</protein>
<gene>
    <name evidence="1" type="ORF">COR50_20685</name>
</gene>
<reference evidence="1 2" key="1">
    <citation type="submission" date="2017-10" db="EMBL/GenBank/DDBJ databases">
        <title>Paenichitinophaga pekingensis gen. nov., sp. nov., isolated from activated sludge.</title>
        <authorList>
            <person name="Jin D."/>
            <person name="Kong X."/>
            <person name="Deng Y."/>
            <person name="Bai Z."/>
        </authorList>
    </citation>
    <scope>NUCLEOTIDE SEQUENCE [LARGE SCALE GENOMIC DNA]</scope>
    <source>
        <strain evidence="1 2">13</strain>
    </source>
</reference>
<evidence type="ECO:0000313" key="1">
    <source>
        <dbReference type="EMBL" id="ATL49399.1"/>
    </source>
</evidence>
<accession>A0A291QZE7</accession>
<organism evidence="1 2">
    <name type="scientific">Chitinophaga caeni</name>
    <dbReference type="NCBI Taxonomy" id="2029983"/>
    <lineage>
        <taxon>Bacteria</taxon>
        <taxon>Pseudomonadati</taxon>
        <taxon>Bacteroidota</taxon>
        <taxon>Chitinophagia</taxon>
        <taxon>Chitinophagales</taxon>
        <taxon>Chitinophagaceae</taxon>
        <taxon>Chitinophaga</taxon>
    </lineage>
</organism>
<keyword evidence="2" id="KW-1185">Reference proteome</keyword>
<sequence>MLSAVDYYPFGMQIPGRVFNGGGYRYGFNGKENDNEAKGWETNTIMGSGYMIPELENYL</sequence>
<proteinExistence type="predicted"/>